<dbReference type="Pfam" id="PF03006">
    <property type="entry name" value="HlyIII"/>
    <property type="match status" value="1"/>
</dbReference>
<keyword evidence="4 7" id="KW-1133">Transmembrane helix</keyword>
<feature type="transmembrane region" description="Helical" evidence="7">
    <location>
        <begin position="87"/>
        <end position="105"/>
    </location>
</feature>
<dbReference type="InterPro" id="IPR004254">
    <property type="entry name" value="AdipoR/HlyIII-related"/>
</dbReference>
<keyword evidence="6" id="KW-0862">Zinc</keyword>
<keyword evidence="5 7" id="KW-0472">Membrane</keyword>
<evidence type="ECO:0000256" key="1">
    <source>
        <dbReference type="ARBA" id="ARBA00004141"/>
    </source>
</evidence>
<organism evidence="8 9">
    <name type="scientific">Angomonas deanei</name>
    <dbReference type="NCBI Taxonomy" id="59799"/>
    <lineage>
        <taxon>Eukaryota</taxon>
        <taxon>Discoba</taxon>
        <taxon>Euglenozoa</taxon>
        <taxon>Kinetoplastea</taxon>
        <taxon>Metakinetoplastina</taxon>
        <taxon>Trypanosomatida</taxon>
        <taxon>Trypanosomatidae</taxon>
        <taxon>Strigomonadinae</taxon>
        <taxon>Angomonas</taxon>
    </lineage>
</organism>
<name>A0A7G2C0A0_9TRYP</name>
<dbReference type="EMBL" id="LR877145">
    <property type="protein sequence ID" value="CAD2213150.1"/>
    <property type="molecule type" value="Genomic_DNA"/>
</dbReference>
<dbReference type="Proteomes" id="UP000515908">
    <property type="component" value="Chromosome 01"/>
</dbReference>
<feature type="transmembrane region" description="Helical" evidence="7">
    <location>
        <begin position="145"/>
        <end position="165"/>
    </location>
</feature>
<evidence type="ECO:0000256" key="2">
    <source>
        <dbReference type="ARBA" id="ARBA00007018"/>
    </source>
</evidence>
<dbReference type="PANTHER" id="PTHR20855">
    <property type="entry name" value="ADIPOR/PROGESTIN RECEPTOR-RELATED"/>
    <property type="match status" value="1"/>
</dbReference>
<gene>
    <name evidence="8" type="ORF">ADEAN_000058600</name>
</gene>
<evidence type="ECO:0000313" key="8">
    <source>
        <dbReference type="EMBL" id="CAD2213150.1"/>
    </source>
</evidence>
<sequence>MVTTLFDVTITASYLHNIKLIYLILCLGSMLCMINSTVYHLFTCHHHYRVFRAMGRLDFLGITALIIASFLPPLYTLFSCHRTIRTVYLITIIVLGMAGIIGPWTRTFHSSTAVRTSIYVGIVASGVVPGIHALFILPFNSVSMPLFKGIVLMLLFYSIGVVFYVMRIPESKFPGHFDYIFSSHQLWHFFVLMAAIVHYFNCLGMYQLMTVSDGQC</sequence>
<feature type="transmembrane region" description="Helical" evidence="7">
    <location>
        <begin position="20"/>
        <end position="42"/>
    </location>
</feature>
<feature type="transmembrane region" description="Helical" evidence="7">
    <location>
        <begin position="186"/>
        <end position="209"/>
    </location>
</feature>
<feature type="transmembrane region" description="Helical" evidence="7">
    <location>
        <begin position="54"/>
        <end position="75"/>
    </location>
</feature>
<evidence type="ECO:0000256" key="3">
    <source>
        <dbReference type="ARBA" id="ARBA00022692"/>
    </source>
</evidence>
<dbReference type="VEuPathDB" id="TriTrypDB:ADEAN_000058600"/>
<evidence type="ECO:0000256" key="7">
    <source>
        <dbReference type="SAM" id="Phobius"/>
    </source>
</evidence>
<protein>
    <submittedName>
        <fullName evidence="8">Haemolysin-III related, putative</fullName>
    </submittedName>
</protein>
<feature type="binding site" evidence="6">
    <location>
        <position position="188"/>
    </location>
    <ligand>
        <name>Zn(2+)</name>
        <dbReference type="ChEBI" id="CHEBI:29105"/>
    </ligand>
</feature>
<accession>A0A7G2C0A0</accession>
<comment type="similarity">
    <text evidence="2">Belongs to the ADIPOR family.</text>
</comment>
<reference evidence="8 9" key="1">
    <citation type="submission" date="2020-08" db="EMBL/GenBank/DDBJ databases">
        <authorList>
            <person name="Newling K."/>
            <person name="Davey J."/>
            <person name="Forrester S."/>
        </authorList>
    </citation>
    <scope>NUCLEOTIDE SEQUENCE [LARGE SCALE GENOMIC DNA]</scope>
    <source>
        <strain evidence="9">Crithidia deanei Carvalho (ATCC PRA-265)</strain>
    </source>
</reference>
<comment type="subcellular location">
    <subcellularLocation>
        <location evidence="1">Membrane</location>
        <topology evidence="1">Multi-pass membrane protein</topology>
    </subcellularLocation>
</comment>
<evidence type="ECO:0000256" key="5">
    <source>
        <dbReference type="ARBA" id="ARBA00023136"/>
    </source>
</evidence>
<dbReference type="PANTHER" id="PTHR20855:SF52">
    <property type="entry name" value="ADIPONECTIN RECEPTOR PROTEIN"/>
    <property type="match status" value="1"/>
</dbReference>
<keyword evidence="6" id="KW-0479">Metal-binding</keyword>
<evidence type="ECO:0000256" key="4">
    <source>
        <dbReference type="ARBA" id="ARBA00022989"/>
    </source>
</evidence>
<evidence type="ECO:0000313" key="9">
    <source>
        <dbReference type="Proteomes" id="UP000515908"/>
    </source>
</evidence>
<dbReference type="AlphaFoldDB" id="A0A7G2C0A0"/>
<evidence type="ECO:0000256" key="6">
    <source>
        <dbReference type="PIRSR" id="PIRSR604254-1"/>
    </source>
</evidence>
<keyword evidence="3 7" id="KW-0812">Transmembrane</keyword>
<dbReference type="GO" id="GO:0038023">
    <property type="term" value="F:signaling receptor activity"/>
    <property type="evidence" value="ECO:0007669"/>
    <property type="project" value="TreeGrafter"/>
</dbReference>
<dbReference type="GO" id="GO:0046872">
    <property type="term" value="F:metal ion binding"/>
    <property type="evidence" value="ECO:0007669"/>
    <property type="project" value="UniProtKB-KW"/>
</dbReference>
<feature type="binding site" evidence="6">
    <location>
        <position position="40"/>
    </location>
    <ligand>
        <name>Zn(2+)</name>
        <dbReference type="ChEBI" id="CHEBI:29105"/>
    </ligand>
</feature>
<proteinExistence type="inferred from homology"/>
<feature type="binding site" evidence="6">
    <location>
        <position position="184"/>
    </location>
    <ligand>
        <name>Zn(2+)</name>
        <dbReference type="ChEBI" id="CHEBI:29105"/>
    </ligand>
</feature>
<keyword evidence="9" id="KW-1185">Reference proteome</keyword>
<feature type="transmembrane region" description="Helical" evidence="7">
    <location>
        <begin position="117"/>
        <end position="139"/>
    </location>
</feature>
<dbReference type="GO" id="GO:0016020">
    <property type="term" value="C:membrane"/>
    <property type="evidence" value="ECO:0007669"/>
    <property type="project" value="UniProtKB-SubCell"/>
</dbReference>